<organism evidence="3 4">
    <name type="scientific">Sphaerisporangium album</name>
    <dbReference type="NCBI Taxonomy" id="509200"/>
    <lineage>
        <taxon>Bacteria</taxon>
        <taxon>Bacillati</taxon>
        <taxon>Actinomycetota</taxon>
        <taxon>Actinomycetes</taxon>
        <taxon>Streptosporangiales</taxon>
        <taxon>Streptosporangiaceae</taxon>
        <taxon>Sphaerisporangium</taxon>
    </lineage>
</organism>
<keyword evidence="2" id="KW-1133">Transmembrane helix</keyword>
<feature type="transmembrane region" description="Helical" evidence="2">
    <location>
        <begin position="74"/>
        <end position="95"/>
    </location>
</feature>
<evidence type="ECO:0000256" key="2">
    <source>
        <dbReference type="SAM" id="Phobius"/>
    </source>
</evidence>
<gene>
    <name evidence="3" type="ORF">DQ384_05990</name>
</gene>
<sequence>MTDASRNTAIRNTATTSYTTNPRAAADAARTALPGTTALRALHDNRYGKLLEIAVLGLVACTLLAVVAGVSGALWLTLLMGLLAYVALAGALFAARRIVRSNRRERAGYHR</sequence>
<name>A0A367FQF5_9ACTN</name>
<dbReference type="RefSeq" id="WP_114027687.1">
    <property type="nucleotide sequence ID" value="NZ_QOIL01000003.1"/>
</dbReference>
<comment type="caution">
    <text evidence="3">The sequence shown here is derived from an EMBL/GenBank/DDBJ whole genome shotgun (WGS) entry which is preliminary data.</text>
</comment>
<keyword evidence="4" id="KW-1185">Reference proteome</keyword>
<evidence type="ECO:0000256" key="1">
    <source>
        <dbReference type="SAM" id="MobiDB-lite"/>
    </source>
</evidence>
<evidence type="ECO:0000313" key="3">
    <source>
        <dbReference type="EMBL" id="RCG32072.1"/>
    </source>
</evidence>
<feature type="transmembrane region" description="Helical" evidence="2">
    <location>
        <begin position="50"/>
        <end position="68"/>
    </location>
</feature>
<protein>
    <submittedName>
        <fullName evidence="3">Uncharacterized protein</fullName>
    </submittedName>
</protein>
<dbReference type="AlphaFoldDB" id="A0A367FQF5"/>
<evidence type="ECO:0000313" key="4">
    <source>
        <dbReference type="Proteomes" id="UP000253094"/>
    </source>
</evidence>
<reference evidence="3 4" key="1">
    <citation type="submission" date="2018-06" db="EMBL/GenBank/DDBJ databases">
        <title>Sphaerisporangium craniellae sp. nov., isolated from a marine sponge in the South China Sea.</title>
        <authorList>
            <person name="Li L."/>
        </authorList>
    </citation>
    <scope>NUCLEOTIDE SEQUENCE [LARGE SCALE GENOMIC DNA]</scope>
    <source>
        <strain evidence="3 4">CCTCC AA 208026</strain>
    </source>
</reference>
<keyword evidence="2" id="KW-0812">Transmembrane</keyword>
<feature type="region of interest" description="Disordered" evidence="1">
    <location>
        <begin position="1"/>
        <end position="23"/>
    </location>
</feature>
<accession>A0A367FQF5</accession>
<feature type="compositionally biased region" description="Polar residues" evidence="1">
    <location>
        <begin position="1"/>
        <end position="22"/>
    </location>
</feature>
<keyword evidence="2" id="KW-0472">Membrane</keyword>
<proteinExistence type="predicted"/>
<dbReference type="Proteomes" id="UP000253094">
    <property type="component" value="Unassembled WGS sequence"/>
</dbReference>
<dbReference type="EMBL" id="QOIL01000003">
    <property type="protein sequence ID" value="RCG32072.1"/>
    <property type="molecule type" value="Genomic_DNA"/>
</dbReference>